<evidence type="ECO:0000259" key="1">
    <source>
        <dbReference type="Pfam" id="PF00425"/>
    </source>
</evidence>
<dbReference type="GO" id="GO:0009396">
    <property type="term" value="P:folic acid-containing compound biosynthetic process"/>
    <property type="evidence" value="ECO:0007669"/>
    <property type="project" value="InterPro"/>
</dbReference>
<evidence type="ECO:0000313" key="2">
    <source>
        <dbReference type="EMBL" id="CAA9235867.1"/>
    </source>
</evidence>
<gene>
    <name evidence="2" type="ORF">AVDCRST_MAG57-1268</name>
</gene>
<dbReference type="Pfam" id="PF00425">
    <property type="entry name" value="Chorismate_bind"/>
    <property type="match status" value="1"/>
</dbReference>
<sequence length="394" mass="41725">MTTAWARFDDLVSGRALRCPPPHRVVVAEAAEDVAPVLAEVERASAAGDWAYGYVSYEAAAGLDPSLAVTPPAADGPPLVWFGLCDQPAEVPPVTPLLDSPAAAEWVADWTSEEHASAVASVREQIAAGTTYQCNLTDRLRAHVVGDPLTFYTGLALAQRSAHSAYLDLGRHVVASASPELFFEWAGDLLRTRPMAGTAARGRTEDDDARAAHRLRTNSKERAENLMIVDLLRNDLSRVARTGTVDVPSLFTVEGYPTVWQLTSTITARTRDDVGLVDVFRALFPCGSVTGAPKASTMRLIRDLEQSPRGVYCGAIGLVAPPGSPFRARFNVAIRTAVLDRTSGAAVYGAGGGITWDSDPVAERAELLAKAAVLVAGPGAPGHHDRATTAARPG</sequence>
<name>A0A6J4HZF1_9ACTN</name>
<dbReference type="AlphaFoldDB" id="A0A6J4HZF1"/>
<keyword evidence="2" id="KW-0032">Aminotransferase</keyword>
<dbReference type="EMBL" id="CADCTI010000113">
    <property type="protein sequence ID" value="CAA9235867.1"/>
    <property type="molecule type" value="Genomic_DNA"/>
</dbReference>
<dbReference type="Gene3D" id="3.60.120.10">
    <property type="entry name" value="Anthranilate synthase"/>
    <property type="match status" value="1"/>
</dbReference>
<dbReference type="EC" id="4.1.3.38" evidence="2"/>
<keyword evidence="2" id="KW-0808">Transferase</keyword>
<proteinExistence type="predicted"/>
<dbReference type="PANTHER" id="PTHR11236:SF50">
    <property type="entry name" value="AMINODEOXYCHORISMATE SYNTHASE COMPONENT 1"/>
    <property type="match status" value="1"/>
</dbReference>
<dbReference type="InterPro" id="IPR015890">
    <property type="entry name" value="Chorismate_C"/>
</dbReference>
<dbReference type="InterPro" id="IPR005801">
    <property type="entry name" value="ADC_synthase"/>
</dbReference>
<organism evidence="2">
    <name type="scientific">uncultured Blastococcus sp</name>
    <dbReference type="NCBI Taxonomy" id="217144"/>
    <lineage>
        <taxon>Bacteria</taxon>
        <taxon>Bacillati</taxon>
        <taxon>Actinomycetota</taxon>
        <taxon>Actinomycetes</taxon>
        <taxon>Geodermatophilales</taxon>
        <taxon>Geodermatophilaceae</taxon>
        <taxon>Blastococcus</taxon>
        <taxon>environmental samples</taxon>
    </lineage>
</organism>
<protein>
    <submittedName>
        <fullName evidence="2">Para-aminobenzoate synthase, aminase component / Aminodeoxychorismate lyase</fullName>
        <ecNumber evidence="2">2.6.1.85</ecNumber>
        <ecNumber evidence="2">4.1.3.38</ecNumber>
    </submittedName>
</protein>
<dbReference type="GO" id="GO:0000162">
    <property type="term" value="P:L-tryptophan biosynthetic process"/>
    <property type="evidence" value="ECO:0007669"/>
    <property type="project" value="TreeGrafter"/>
</dbReference>
<feature type="domain" description="Chorismate-utilising enzyme C-terminal" evidence="1">
    <location>
        <begin position="112"/>
        <end position="370"/>
    </location>
</feature>
<dbReference type="EC" id="2.6.1.85" evidence="2"/>
<dbReference type="GO" id="GO:0008696">
    <property type="term" value="F:4-amino-4-deoxychorismate lyase activity"/>
    <property type="evidence" value="ECO:0007669"/>
    <property type="project" value="UniProtKB-EC"/>
</dbReference>
<dbReference type="PRINTS" id="PR00095">
    <property type="entry name" value="ANTSNTHASEI"/>
</dbReference>
<dbReference type="NCBIfam" id="TIGR00553">
    <property type="entry name" value="pabB"/>
    <property type="match status" value="1"/>
</dbReference>
<dbReference type="InterPro" id="IPR019999">
    <property type="entry name" value="Anth_synth_I-like"/>
</dbReference>
<reference evidence="2" key="1">
    <citation type="submission" date="2020-02" db="EMBL/GenBank/DDBJ databases">
        <authorList>
            <person name="Meier V. D."/>
        </authorList>
    </citation>
    <scope>NUCLEOTIDE SEQUENCE</scope>
    <source>
        <strain evidence="2">AVDCRST_MAG57</strain>
    </source>
</reference>
<dbReference type="PANTHER" id="PTHR11236">
    <property type="entry name" value="AMINOBENZOATE/ANTHRANILATE SYNTHASE"/>
    <property type="match status" value="1"/>
</dbReference>
<accession>A0A6J4HZF1</accession>
<dbReference type="GO" id="GO:0046820">
    <property type="term" value="F:4-amino-4-deoxychorismate synthase activity"/>
    <property type="evidence" value="ECO:0007669"/>
    <property type="project" value="UniProtKB-EC"/>
</dbReference>
<dbReference type="SUPFAM" id="SSF56322">
    <property type="entry name" value="ADC synthase"/>
    <property type="match status" value="1"/>
</dbReference>
<dbReference type="InterPro" id="IPR005802">
    <property type="entry name" value="ADC_synth_comp_1"/>
</dbReference>
<keyword evidence="2" id="KW-0456">Lyase</keyword>